<comment type="function">
    <text evidence="8">Dimethylates a single guanine residue at position 26 of a number of tRNAs using S-adenosyl-L-methionine as donor of the methyl groups.</text>
</comment>
<keyword evidence="11" id="KW-1185">Reference proteome</keyword>
<dbReference type="STRING" id="79929.MTBMA_c15670"/>
<feature type="binding site" evidence="8">
    <location>
        <position position="263"/>
    </location>
    <ligand>
        <name>Zn(2+)</name>
        <dbReference type="ChEBI" id="CHEBI:29105"/>
    </ligand>
</feature>
<dbReference type="GO" id="GO:0002940">
    <property type="term" value="P:tRNA N2-guanine methylation"/>
    <property type="evidence" value="ECO:0007669"/>
    <property type="project" value="TreeGrafter"/>
</dbReference>
<feature type="binding site" evidence="8">
    <location>
        <position position="109"/>
    </location>
    <ligand>
        <name>S-adenosyl-L-methionine</name>
        <dbReference type="ChEBI" id="CHEBI:59789"/>
    </ligand>
</feature>
<evidence type="ECO:0000313" key="11">
    <source>
        <dbReference type="Proteomes" id="UP000000345"/>
    </source>
</evidence>
<keyword evidence="6 8" id="KW-0694">RNA-binding</keyword>
<evidence type="ECO:0000256" key="1">
    <source>
        <dbReference type="ARBA" id="ARBA00022555"/>
    </source>
</evidence>
<evidence type="ECO:0000256" key="8">
    <source>
        <dbReference type="HAMAP-Rule" id="MF_00290"/>
    </source>
</evidence>
<dbReference type="EC" id="2.1.1.216" evidence="7 8"/>
<dbReference type="NCBIfam" id="TIGR00308">
    <property type="entry name" value="TRM1"/>
    <property type="match status" value="1"/>
</dbReference>
<dbReference type="Gene3D" id="3.30.56.70">
    <property type="entry name" value="N2,N2-dimethylguanosine tRNA methyltransferase, C-terminal domain"/>
    <property type="match status" value="1"/>
</dbReference>
<evidence type="ECO:0000256" key="2">
    <source>
        <dbReference type="ARBA" id="ARBA00022603"/>
    </source>
</evidence>
<feature type="binding site" evidence="8">
    <location>
        <position position="65"/>
    </location>
    <ligand>
        <name>S-adenosyl-L-methionine</name>
        <dbReference type="ChEBI" id="CHEBI:59789"/>
    </ligand>
</feature>
<dbReference type="HOGENOM" id="CLU_010862_5_1_2"/>
<feature type="binding site" evidence="8">
    <location>
        <position position="242"/>
    </location>
    <ligand>
        <name>Zn(2+)</name>
        <dbReference type="ChEBI" id="CHEBI:29105"/>
    </ligand>
</feature>
<dbReference type="GO" id="GO:0000049">
    <property type="term" value="F:tRNA binding"/>
    <property type="evidence" value="ECO:0007669"/>
    <property type="project" value="UniProtKB-UniRule"/>
</dbReference>
<dbReference type="RefSeq" id="WP_013296356.1">
    <property type="nucleotide sequence ID" value="NC_014408.1"/>
</dbReference>
<accession>D9PY48</accession>
<organism evidence="10 11">
    <name type="scientific">Methanothermobacter marburgensis (strain ATCC BAA-927 / DSM 2133 / JCM 14651 / NBRC 100331 / OCM 82 / Marburg)</name>
    <name type="common">Methanobacterium thermoautotrophicum</name>
    <dbReference type="NCBI Taxonomy" id="79929"/>
    <lineage>
        <taxon>Archaea</taxon>
        <taxon>Methanobacteriati</taxon>
        <taxon>Methanobacteriota</taxon>
        <taxon>Methanomada group</taxon>
        <taxon>Methanobacteria</taxon>
        <taxon>Methanobacteriales</taxon>
        <taxon>Methanobacteriaceae</taxon>
        <taxon>Methanothermobacter</taxon>
    </lineage>
</organism>
<dbReference type="FunFam" id="3.40.50.150:FF:000272">
    <property type="entry name" value="tRNA (guanine(26)-N(2))-dimethyltransferase"/>
    <property type="match status" value="1"/>
</dbReference>
<evidence type="ECO:0000256" key="3">
    <source>
        <dbReference type="ARBA" id="ARBA00022679"/>
    </source>
</evidence>
<dbReference type="InterPro" id="IPR002905">
    <property type="entry name" value="Trm1"/>
</dbReference>
<dbReference type="AlphaFoldDB" id="D9PY48"/>
<evidence type="ECO:0000256" key="6">
    <source>
        <dbReference type="ARBA" id="ARBA00022884"/>
    </source>
</evidence>
<reference key="1">
    <citation type="submission" date="2009-08" db="EMBL/GenBank/DDBJ databases">
        <title>The genome sequence of Methanothermobacter marburgensis.</title>
        <authorList>
            <person name="Kaster A."/>
            <person name="Seedorf H."/>
            <person name="Goenrich M."/>
            <person name="Wiezer A."/>
            <person name="Liesegang H."/>
            <person name="Thauer R."/>
            <person name="Gottschalk G."/>
        </authorList>
    </citation>
    <scope>NUCLEOTIDE SEQUENCE</scope>
    <source>
        <strain>Marburg</strain>
    </source>
</reference>
<feature type="binding site" evidence="8">
    <location>
        <position position="260"/>
    </location>
    <ligand>
        <name>Zn(2+)</name>
        <dbReference type="ChEBI" id="CHEBI:29105"/>
    </ligand>
</feature>
<dbReference type="InterPro" id="IPR042296">
    <property type="entry name" value="tRNA_met_Trm1_C"/>
</dbReference>
<keyword evidence="4 8" id="KW-0949">S-adenosyl-L-methionine</keyword>
<evidence type="ECO:0000313" key="10">
    <source>
        <dbReference type="EMBL" id="ADL59146.1"/>
    </source>
</evidence>
<feature type="binding site" evidence="8">
    <location>
        <position position="83"/>
    </location>
    <ligand>
        <name>S-adenosyl-L-methionine</name>
        <dbReference type="ChEBI" id="CHEBI:59789"/>
    </ligand>
</feature>
<dbReference type="OrthoDB" id="372177at2157"/>
<dbReference type="GeneID" id="9705276"/>
<dbReference type="GeneID" id="77400338"/>
<keyword evidence="1 8" id="KW-0820">tRNA-binding</keyword>
<comment type="similarity">
    <text evidence="8 9">Belongs to the class I-like SAM-binding methyltransferase superfamily. Trm1 family.</text>
</comment>
<comment type="catalytic activity">
    <reaction evidence="8">
        <text>guanosine(26) in tRNA + 2 S-adenosyl-L-methionine = N(2)-dimethylguanosine(26) in tRNA + 2 S-adenosyl-L-homocysteine + 2 H(+)</text>
        <dbReference type="Rhea" id="RHEA:43140"/>
        <dbReference type="Rhea" id="RHEA-COMP:10359"/>
        <dbReference type="Rhea" id="RHEA-COMP:10360"/>
        <dbReference type="ChEBI" id="CHEBI:15378"/>
        <dbReference type="ChEBI" id="CHEBI:57856"/>
        <dbReference type="ChEBI" id="CHEBI:59789"/>
        <dbReference type="ChEBI" id="CHEBI:74269"/>
        <dbReference type="ChEBI" id="CHEBI:74513"/>
        <dbReference type="EC" id="2.1.1.216"/>
    </reaction>
</comment>
<evidence type="ECO:0000256" key="9">
    <source>
        <dbReference type="PROSITE-ProRule" id="PRU00958"/>
    </source>
</evidence>
<protein>
    <recommendedName>
        <fullName evidence="7 8">tRNA (guanine(26)-N(2))-dimethyltransferase</fullName>
        <ecNumber evidence="7 8">2.1.1.216</ecNumber>
    </recommendedName>
    <alternativeName>
        <fullName evidence="8">tRNA 2,2-dimethylguanosine-26 methyltransferase</fullName>
    </alternativeName>
    <alternativeName>
        <fullName evidence="8">tRNA(guanine-26,N(2)-N(2)) methyltransferase</fullName>
    </alternativeName>
    <alternativeName>
        <fullName evidence="8">tRNA(m(2,2)G26)dimethyltransferase</fullName>
    </alternativeName>
</protein>
<dbReference type="PANTHER" id="PTHR10631:SF3">
    <property type="entry name" value="TRNA (GUANINE(26)-N(2))-DIMETHYLTRANSFERASE"/>
    <property type="match status" value="1"/>
</dbReference>
<proteinExistence type="inferred from homology"/>
<dbReference type="SUPFAM" id="SSF53335">
    <property type="entry name" value="S-adenosyl-L-methionine-dependent methyltransferases"/>
    <property type="match status" value="1"/>
</dbReference>
<dbReference type="Proteomes" id="UP000000345">
    <property type="component" value="Chromosome"/>
</dbReference>
<dbReference type="HAMAP" id="MF_00290">
    <property type="entry name" value="tRNA_dimethyltr_TRM1"/>
    <property type="match status" value="1"/>
</dbReference>
<evidence type="ECO:0000256" key="4">
    <source>
        <dbReference type="ARBA" id="ARBA00022691"/>
    </source>
</evidence>
<dbReference type="GO" id="GO:0046872">
    <property type="term" value="F:metal ion binding"/>
    <property type="evidence" value="ECO:0007669"/>
    <property type="project" value="UniProtKB-KW"/>
</dbReference>
<evidence type="ECO:0000256" key="7">
    <source>
        <dbReference type="ARBA" id="ARBA00039099"/>
    </source>
</evidence>
<name>D9PY48_METTM</name>
<dbReference type="Pfam" id="PF02005">
    <property type="entry name" value="TRM"/>
    <property type="match status" value="1"/>
</dbReference>
<dbReference type="FunFam" id="3.30.56.70:FF:000001">
    <property type="entry name" value="tRNA (guanine(26)-N(2))-dimethyltransferase"/>
    <property type="match status" value="1"/>
</dbReference>
<evidence type="ECO:0000256" key="5">
    <source>
        <dbReference type="ARBA" id="ARBA00022694"/>
    </source>
</evidence>
<keyword evidence="8" id="KW-0862">Zinc</keyword>
<dbReference type="InterPro" id="IPR022923">
    <property type="entry name" value="TRM1_arc_bac"/>
</dbReference>
<keyword evidence="8" id="KW-0479">Metal-binding</keyword>
<keyword evidence="3 8" id="KW-0808">Transferase</keyword>
<feature type="binding site" evidence="8">
    <location>
        <position position="35"/>
    </location>
    <ligand>
        <name>S-adenosyl-L-methionine</name>
        <dbReference type="ChEBI" id="CHEBI:59789"/>
    </ligand>
</feature>
<sequence>MITINEGSVTIEVPDFSKVSSRAPVFYNPVMEFNRDVSVLAVQAFQRILDREISVADTFSGSGIRAIRYLVEVDGVSEAAANDINPLAVKCIEHNSELNSVSPLVSREDAAIFLRGNPGRFDVIDVDPFGTPAPFMDSAAASARNRSLLAVTATDTSGLCGTYIKPCLRKYSARPLKTEYCHETGLRILAGFTAMNLARYSKGASFLLSHSSQHYMRIYAHVRRGARRADETLKNIGYILHCFSCLHHEDVRGVPEDRKCPLCGAKMDAAGPLWLGDLHDEKFIGSMMAEAKNKSLNKSEDVLKLLKTCIGEVGMPPGFYDVHEICSKLGVSAPPLMDVMGGLGEAGFRVSRTHIRPTGIKTDAGVREIEEIIMDLHGSRS</sequence>
<dbReference type="EMBL" id="CP001710">
    <property type="protein sequence ID" value="ADL59146.1"/>
    <property type="molecule type" value="Genomic_DNA"/>
</dbReference>
<keyword evidence="5 8" id="KW-0819">tRNA processing</keyword>
<dbReference type="PATRIC" id="fig|79929.8.peg.1521"/>
<keyword evidence="2 8" id="KW-0489">Methyltransferase</keyword>
<dbReference type="InterPro" id="IPR029063">
    <property type="entry name" value="SAM-dependent_MTases_sf"/>
</dbReference>
<dbReference type="PANTHER" id="PTHR10631">
    <property type="entry name" value="N 2 ,N 2 -DIMETHYLGUANOSINE TRNA METHYLTRANSFERASE"/>
    <property type="match status" value="1"/>
</dbReference>
<feature type="binding site" evidence="8">
    <location>
        <position position="110"/>
    </location>
    <ligand>
        <name>S-adenosyl-L-methionine</name>
        <dbReference type="ChEBI" id="CHEBI:59789"/>
    </ligand>
</feature>
<dbReference type="GO" id="GO:0160104">
    <property type="term" value="F:tRNA (guanine(26)-N2)-dimethyltransferase activity"/>
    <property type="evidence" value="ECO:0007669"/>
    <property type="project" value="UniProtKB-UniRule"/>
</dbReference>
<gene>
    <name evidence="8" type="primary">trm1</name>
    <name evidence="10" type="synonym">trm</name>
    <name evidence="10" type="ordered locus">MTBMA_c15670</name>
</gene>
<feature type="binding site" evidence="8">
    <location>
        <position position="245"/>
    </location>
    <ligand>
        <name>Zn(2+)</name>
        <dbReference type="ChEBI" id="CHEBI:29105"/>
    </ligand>
</feature>
<dbReference type="PaxDb" id="79929-MTBMA_c15670"/>
<reference evidence="10 11" key="2">
    <citation type="journal article" date="2010" name="J. Bacteriol.">
        <title>Complete genome sequence of Methanothermobacter marburgensis, a methanoarchaeon model organism.</title>
        <authorList>
            <person name="Liesegang H."/>
            <person name="Kaster A.K."/>
            <person name="Wiezer A."/>
            <person name="Goenrich M."/>
            <person name="Wollherr A."/>
            <person name="Seedorf H."/>
            <person name="Gottschalk G."/>
            <person name="Thauer R.K."/>
        </authorList>
    </citation>
    <scope>NUCLEOTIDE SEQUENCE [LARGE SCALE GENOMIC DNA]</scope>
    <source>
        <strain evidence="11">ATCC BAA-927 / DSM 2133 / JCM 14651 / NBRC 100331 / OCM 82 / Marburg</strain>
    </source>
</reference>
<dbReference type="PROSITE" id="PS51626">
    <property type="entry name" value="SAM_MT_TRM1"/>
    <property type="match status" value="1"/>
</dbReference>
<dbReference type="Gene3D" id="3.40.50.150">
    <property type="entry name" value="Vaccinia Virus protein VP39"/>
    <property type="match status" value="1"/>
</dbReference>
<dbReference type="KEGG" id="mmg:MTBMA_c15670"/>